<keyword evidence="3 5" id="KW-0808">Transferase</keyword>
<evidence type="ECO:0000256" key="3">
    <source>
        <dbReference type="ARBA" id="ARBA00022679"/>
    </source>
</evidence>
<dbReference type="Gene3D" id="3.40.1280.10">
    <property type="match status" value="1"/>
</dbReference>
<dbReference type="InterPro" id="IPR029064">
    <property type="entry name" value="Ribosomal_eL30-like_sf"/>
</dbReference>
<dbReference type="InterPro" id="IPR004441">
    <property type="entry name" value="rRNA_MeTrfase_TrmH"/>
</dbReference>
<dbReference type="InterPro" id="IPR029028">
    <property type="entry name" value="Alpha/beta_knot_MTases"/>
</dbReference>
<dbReference type="EC" id="2.1.1.-" evidence="5"/>
<evidence type="ECO:0000259" key="4">
    <source>
        <dbReference type="SMART" id="SM00967"/>
    </source>
</evidence>
<dbReference type="GO" id="GO:0006396">
    <property type="term" value="P:RNA processing"/>
    <property type="evidence" value="ECO:0007669"/>
    <property type="project" value="InterPro"/>
</dbReference>
<feature type="domain" description="RNA 2-O ribose methyltransferase substrate binding" evidence="4">
    <location>
        <begin position="2"/>
        <end position="74"/>
    </location>
</feature>
<proteinExistence type="inferred from homology"/>
<dbReference type="EMBL" id="AJWZ01001172">
    <property type="protein sequence ID" value="EKC74611.1"/>
    <property type="molecule type" value="Genomic_DNA"/>
</dbReference>
<dbReference type="Pfam" id="PF08032">
    <property type="entry name" value="SpoU_sub_bind"/>
    <property type="match status" value="1"/>
</dbReference>
<keyword evidence="2 5" id="KW-0489">Methyltransferase</keyword>
<dbReference type="InterPro" id="IPR029026">
    <property type="entry name" value="tRNA_m1G_MTases_N"/>
</dbReference>
<comment type="caution">
    <text evidence="5">The sequence shown here is derived from an EMBL/GenBank/DDBJ whole genome shotgun (WGS) entry which is preliminary data.</text>
</comment>
<dbReference type="PANTHER" id="PTHR46429">
    <property type="entry name" value="23S RRNA (GUANOSINE-2'-O-)-METHYLTRANSFERASE RLMB"/>
    <property type="match status" value="1"/>
</dbReference>
<dbReference type="SUPFAM" id="SSF75217">
    <property type="entry name" value="alpha/beta knot"/>
    <property type="match status" value="1"/>
</dbReference>
<dbReference type="CDD" id="cd18103">
    <property type="entry name" value="SpoU-like_RlmB"/>
    <property type="match status" value="1"/>
</dbReference>
<organism evidence="5">
    <name type="scientific">human gut metagenome</name>
    <dbReference type="NCBI Taxonomy" id="408170"/>
    <lineage>
        <taxon>unclassified sequences</taxon>
        <taxon>metagenomes</taxon>
        <taxon>organismal metagenomes</taxon>
    </lineage>
</organism>
<dbReference type="PANTHER" id="PTHR46429:SF1">
    <property type="entry name" value="23S RRNA (GUANOSINE-2'-O-)-METHYLTRANSFERASE RLMB"/>
    <property type="match status" value="1"/>
</dbReference>
<dbReference type="Pfam" id="PF00588">
    <property type="entry name" value="SpoU_methylase"/>
    <property type="match status" value="1"/>
</dbReference>
<dbReference type="GO" id="GO:0005829">
    <property type="term" value="C:cytosol"/>
    <property type="evidence" value="ECO:0007669"/>
    <property type="project" value="TreeGrafter"/>
</dbReference>
<dbReference type="GO" id="GO:0003723">
    <property type="term" value="F:RNA binding"/>
    <property type="evidence" value="ECO:0007669"/>
    <property type="project" value="InterPro"/>
</dbReference>
<evidence type="ECO:0000313" key="5">
    <source>
        <dbReference type="EMBL" id="EKC74611.1"/>
    </source>
</evidence>
<dbReference type="GO" id="GO:0008173">
    <property type="term" value="F:RNA methyltransferase activity"/>
    <property type="evidence" value="ECO:0007669"/>
    <property type="project" value="InterPro"/>
</dbReference>
<dbReference type="InterPro" id="IPR013123">
    <property type="entry name" value="SpoU_subst-bd"/>
</dbReference>
<comment type="similarity">
    <text evidence="1">Belongs to the class IV-like SAM-binding methyltransferase superfamily. RNA methyltransferase TrmH family.</text>
</comment>
<dbReference type="GO" id="GO:0032259">
    <property type="term" value="P:methylation"/>
    <property type="evidence" value="ECO:0007669"/>
    <property type="project" value="UniProtKB-KW"/>
</dbReference>
<accession>K1USY3</accession>
<dbReference type="AlphaFoldDB" id="K1USY3"/>
<dbReference type="SUPFAM" id="SSF55315">
    <property type="entry name" value="L30e-like"/>
    <property type="match status" value="1"/>
</dbReference>
<evidence type="ECO:0000256" key="2">
    <source>
        <dbReference type="ARBA" id="ARBA00022603"/>
    </source>
</evidence>
<protein>
    <submittedName>
        <fullName evidence="5">RNA methyltransferase TrmH, group 3</fullName>
        <ecNumber evidence="5">2.1.1.-</ecNumber>
    </submittedName>
</protein>
<reference evidence="5" key="1">
    <citation type="journal article" date="2013" name="Environ. Microbiol.">
        <title>Microbiota from the distal guts of lean and obese adolescents exhibit partial functional redundancy besides clear differences in community structure.</title>
        <authorList>
            <person name="Ferrer M."/>
            <person name="Ruiz A."/>
            <person name="Lanza F."/>
            <person name="Haange S.B."/>
            <person name="Oberbach A."/>
            <person name="Till H."/>
            <person name="Bargiela R."/>
            <person name="Campoy C."/>
            <person name="Segura M.T."/>
            <person name="Richter M."/>
            <person name="von Bergen M."/>
            <person name="Seifert J."/>
            <person name="Suarez A."/>
        </authorList>
    </citation>
    <scope>NUCLEOTIDE SEQUENCE</scope>
</reference>
<evidence type="ECO:0000256" key="1">
    <source>
        <dbReference type="ARBA" id="ARBA00007228"/>
    </source>
</evidence>
<dbReference type="NCBIfam" id="TIGR00186">
    <property type="entry name" value="rRNA_methyl_3"/>
    <property type="match status" value="1"/>
</dbReference>
<name>K1USY3_9ZZZZ</name>
<gene>
    <name evidence="5" type="ORF">OBE_01776</name>
</gene>
<dbReference type="SMART" id="SM00967">
    <property type="entry name" value="SpoU_sub_bind"/>
    <property type="match status" value="1"/>
</dbReference>
<dbReference type="InterPro" id="IPR001537">
    <property type="entry name" value="SpoU_MeTrfase"/>
</dbReference>
<dbReference type="FunFam" id="3.40.1280.10:FF:000008">
    <property type="entry name" value="Group 3 RNA methyltransferase TrmH"/>
    <property type="match status" value="1"/>
</dbReference>
<dbReference type="Gene3D" id="3.30.1330.30">
    <property type="match status" value="1"/>
</dbReference>
<sequence length="232" mass="26121">MIVYGRNVAFEYLKNYKKDIRKIIIQDGFNDKKLLSALENTKFDVIYKDKRYMDDLSKGVHQGIILDVMDYQYTPLNDLLKSDAQFVVILDHLEDPHNFGAIIRTSEAALVDAIIIPQDREVQVNSTVMKTSAGALAKMNICRVTNLVQTINKLKDDGFWIVGTAMDGTDYRQIDYSGKIALVVGNEGNGMSRLVRESCDFVASIPMRGEINSLNASVATGIMIYEVVRNRK</sequence>